<accession>A0ABY9HAH5</accession>
<evidence type="ECO:0000313" key="1">
    <source>
        <dbReference type="EMBL" id="WLP85185.1"/>
    </source>
</evidence>
<dbReference type="RefSeq" id="WP_305937622.1">
    <property type="nucleotide sequence ID" value="NZ_CP132191.1"/>
</dbReference>
<dbReference type="EC" id="3.1.21.-" evidence="1"/>
<name>A0ABY9HAH5_9MOLU</name>
<dbReference type="GO" id="GO:0016787">
    <property type="term" value="F:hydrolase activity"/>
    <property type="evidence" value="ECO:0007669"/>
    <property type="project" value="UniProtKB-KW"/>
</dbReference>
<evidence type="ECO:0000313" key="2">
    <source>
        <dbReference type="Proteomes" id="UP001237011"/>
    </source>
</evidence>
<keyword evidence="1" id="KW-0255">Endonuclease</keyword>
<dbReference type="Pfam" id="PF09564">
    <property type="entry name" value="RE_NgoBV"/>
    <property type="match status" value="1"/>
</dbReference>
<sequence>MKTKITAVDLFNELKSIDWEKTKGRIHFELANTKVVLTTLDTVGITLQYWLKQYLIDKNYYFREPIYSQISPDFYLSEANDNDLLEIKAFHFRKTPAFDIANFESYCDEIKTHPFKLYADYLIFGYEMDALGNIWIEDIWLQKIWEIAGKSQKYPLRTQIKRNMIYNIRPNSGFKLYKKPQFESEKEFINAIFETLRLYKSDDFAHKWLLEFKNNYFLHFHKEFNF</sequence>
<dbReference type="InterPro" id="IPR019064">
    <property type="entry name" value="Restrct_endonuc_II_NlaIV"/>
</dbReference>
<dbReference type="GO" id="GO:0004519">
    <property type="term" value="F:endonuclease activity"/>
    <property type="evidence" value="ECO:0007669"/>
    <property type="project" value="UniProtKB-KW"/>
</dbReference>
<gene>
    <name evidence="1" type="ORF">Q8852_02580</name>
</gene>
<keyword evidence="2" id="KW-1185">Reference proteome</keyword>
<dbReference type="Proteomes" id="UP001237011">
    <property type="component" value="Chromosome"/>
</dbReference>
<keyword evidence="1" id="KW-0540">Nuclease</keyword>
<reference evidence="1" key="1">
    <citation type="submission" date="2023-08" db="EMBL/GenBank/DDBJ databases">
        <title>Complete genome sequence of Mycoplasma seminis 2200.</title>
        <authorList>
            <person name="Spergser J."/>
        </authorList>
    </citation>
    <scope>NUCLEOTIDE SEQUENCE [LARGE SCALE GENOMIC DNA]</scope>
    <source>
        <strain evidence="1">2200</strain>
    </source>
</reference>
<protein>
    <submittedName>
        <fullName evidence="1">NgoBV family restriction endonuclease</fullName>
        <ecNumber evidence="1">3.1.21.-</ecNumber>
    </submittedName>
</protein>
<dbReference type="EMBL" id="CP132191">
    <property type="protein sequence ID" value="WLP85185.1"/>
    <property type="molecule type" value="Genomic_DNA"/>
</dbReference>
<keyword evidence="1" id="KW-0378">Hydrolase</keyword>
<organism evidence="1 2">
    <name type="scientific">Mycoplasma seminis</name>
    <dbReference type="NCBI Taxonomy" id="512749"/>
    <lineage>
        <taxon>Bacteria</taxon>
        <taxon>Bacillati</taxon>
        <taxon>Mycoplasmatota</taxon>
        <taxon>Mollicutes</taxon>
        <taxon>Mycoplasmataceae</taxon>
        <taxon>Mycoplasma</taxon>
    </lineage>
</organism>
<proteinExistence type="predicted"/>